<keyword evidence="9" id="KW-1185">Reference proteome</keyword>
<evidence type="ECO:0000313" key="8">
    <source>
        <dbReference type="EMBL" id="TDL81296.1"/>
    </source>
</evidence>
<dbReference type="Pfam" id="PF04403">
    <property type="entry name" value="PqiA"/>
    <property type="match status" value="1"/>
</dbReference>
<dbReference type="EMBL" id="SNAA01000005">
    <property type="protein sequence ID" value="TDL81296.1"/>
    <property type="molecule type" value="Genomic_DNA"/>
</dbReference>
<reference evidence="8 9" key="1">
    <citation type="submission" date="2019-03" db="EMBL/GenBank/DDBJ databases">
        <title>Primorskyibacter sp. SS33 isolated from sediments.</title>
        <authorList>
            <person name="Xunke S."/>
        </authorList>
    </citation>
    <scope>NUCLEOTIDE SEQUENCE [LARGE SCALE GENOMIC DNA]</scope>
    <source>
        <strain evidence="8 9">SS33</strain>
    </source>
</reference>
<keyword evidence="2" id="KW-1003">Cell membrane</keyword>
<dbReference type="PANTHER" id="PTHR30462">
    <property type="entry name" value="INTERMEMBRANE TRANSPORT PROTEIN PQIB-RELATED"/>
    <property type="match status" value="1"/>
</dbReference>
<feature type="transmembrane region" description="Helical" evidence="7">
    <location>
        <begin position="200"/>
        <end position="220"/>
    </location>
</feature>
<evidence type="ECO:0000256" key="1">
    <source>
        <dbReference type="ARBA" id="ARBA00004533"/>
    </source>
</evidence>
<proteinExistence type="predicted"/>
<keyword evidence="4 7" id="KW-0812">Transmembrane</keyword>
<name>A0A4R6AI19_9RHOB</name>
<gene>
    <name evidence="8" type="ORF">E2L08_06400</name>
</gene>
<dbReference type="GO" id="GO:0005886">
    <property type="term" value="C:plasma membrane"/>
    <property type="evidence" value="ECO:0007669"/>
    <property type="project" value="UniProtKB-SubCell"/>
</dbReference>
<keyword evidence="5 7" id="KW-1133">Transmembrane helix</keyword>
<organism evidence="8 9">
    <name type="scientific">Palleronia sediminis</name>
    <dbReference type="NCBI Taxonomy" id="2547833"/>
    <lineage>
        <taxon>Bacteria</taxon>
        <taxon>Pseudomonadati</taxon>
        <taxon>Pseudomonadota</taxon>
        <taxon>Alphaproteobacteria</taxon>
        <taxon>Rhodobacterales</taxon>
        <taxon>Roseobacteraceae</taxon>
        <taxon>Palleronia</taxon>
    </lineage>
</organism>
<evidence type="ECO:0000256" key="6">
    <source>
        <dbReference type="ARBA" id="ARBA00023136"/>
    </source>
</evidence>
<dbReference type="Proteomes" id="UP000295701">
    <property type="component" value="Unassembled WGS sequence"/>
</dbReference>
<evidence type="ECO:0000256" key="5">
    <source>
        <dbReference type="ARBA" id="ARBA00022989"/>
    </source>
</evidence>
<dbReference type="AlphaFoldDB" id="A0A4R6AI19"/>
<evidence type="ECO:0000256" key="2">
    <source>
        <dbReference type="ARBA" id="ARBA00022475"/>
    </source>
</evidence>
<protein>
    <submittedName>
        <fullName evidence="8">Paraquat-inducible membrane protein A</fullName>
    </submittedName>
</protein>
<dbReference type="OrthoDB" id="9800207at2"/>
<evidence type="ECO:0000256" key="3">
    <source>
        <dbReference type="ARBA" id="ARBA00022519"/>
    </source>
</evidence>
<dbReference type="InterPro" id="IPR051800">
    <property type="entry name" value="PqiA-PqiB_transport"/>
</dbReference>
<feature type="transmembrane region" description="Helical" evidence="7">
    <location>
        <begin position="226"/>
        <end position="246"/>
    </location>
</feature>
<evidence type="ECO:0000256" key="4">
    <source>
        <dbReference type="ARBA" id="ARBA00022692"/>
    </source>
</evidence>
<evidence type="ECO:0000256" key="7">
    <source>
        <dbReference type="SAM" id="Phobius"/>
    </source>
</evidence>
<evidence type="ECO:0000313" key="9">
    <source>
        <dbReference type="Proteomes" id="UP000295701"/>
    </source>
</evidence>
<accession>A0A4R6AI19</accession>
<keyword evidence="6 7" id="KW-0472">Membrane</keyword>
<comment type="caution">
    <text evidence="8">The sequence shown here is derived from an EMBL/GenBank/DDBJ whole genome shotgun (WGS) entry which is preliminary data.</text>
</comment>
<sequence length="271" mass="30082">MVDGRDLRDRLRGRVGKGVRSCSGRIRGRVLDVRGAGGCHRVPGRDHVQVDDLESTGRHAEPVTARGAGLVACTRCTRVWPMGETRCARCGSELHSRDWRSLQRVWAWMIVGIVCYIPANIFPMLKTQVLFTHTESTIIEGAIELAQHGSYGIAFVILFASVAIPVGKFVAIGFLAWSVRRPERLHPHHRHRLYEVVEFIGRWSMIDVFVVAILAALVQLNFAASITPGPAAITFALSVIFTMLAAQSFDPRMIWDHDGRGPDNHLTSETP</sequence>
<comment type="subcellular location">
    <subcellularLocation>
        <location evidence="1">Cell inner membrane</location>
    </subcellularLocation>
</comment>
<dbReference type="PANTHER" id="PTHR30462:SF3">
    <property type="entry name" value="INTERMEMBRANE TRANSPORT PROTEIN PQIA"/>
    <property type="match status" value="1"/>
</dbReference>
<feature type="transmembrane region" description="Helical" evidence="7">
    <location>
        <begin position="153"/>
        <end position="179"/>
    </location>
</feature>
<feature type="transmembrane region" description="Helical" evidence="7">
    <location>
        <begin position="105"/>
        <end position="125"/>
    </location>
</feature>
<dbReference type="InterPro" id="IPR007498">
    <property type="entry name" value="PqiA-like"/>
</dbReference>
<keyword evidence="3" id="KW-0997">Cell inner membrane</keyword>